<name>A0ABQ9Z7P3_9CRUS</name>
<proteinExistence type="predicted"/>
<dbReference type="Proteomes" id="UP001234178">
    <property type="component" value="Unassembled WGS sequence"/>
</dbReference>
<reference evidence="1 2" key="1">
    <citation type="journal article" date="2023" name="Nucleic Acids Res.">
        <title>The hologenome of Daphnia magna reveals possible DNA methylation and microbiome-mediated evolution of the host genome.</title>
        <authorList>
            <person name="Chaturvedi A."/>
            <person name="Li X."/>
            <person name="Dhandapani V."/>
            <person name="Marshall H."/>
            <person name="Kissane S."/>
            <person name="Cuenca-Cambronero M."/>
            <person name="Asole G."/>
            <person name="Calvet F."/>
            <person name="Ruiz-Romero M."/>
            <person name="Marangio P."/>
            <person name="Guigo R."/>
            <person name="Rago D."/>
            <person name="Mirbahai L."/>
            <person name="Eastwood N."/>
            <person name="Colbourne J.K."/>
            <person name="Zhou J."/>
            <person name="Mallon E."/>
            <person name="Orsini L."/>
        </authorList>
    </citation>
    <scope>NUCLEOTIDE SEQUENCE [LARGE SCALE GENOMIC DNA]</scope>
    <source>
        <strain evidence="1">LRV0_1</strain>
    </source>
</reference>
<evidence type="ECO:0000313" key="1">
    <source>
        <dbReference type="EMBL" id="KAK4008913.1"/>
    </source>
</evidence>
<keyword evidence="2" id="KW-1185">Reference proteome</keyword>
<accession>A0ABQ9Z7P3</accession>
<evidence type="ECO:0000313" key="2">
    <source>
        <dbReference type="Proteomes" id="UP001234178"/>
    </source>
</evidence>
<protein>
    <submittedName>
        <fullName evidence="1">Uncharacterized protein</fullName>
    </submittedName>
</protein>
<organism evidence="1 2">
    <name type="scientific">Daphnia magna</name>
    <dbReference type="NCBI Taxonomy" id="35525"/>
    <lineage>
        <taxon>Eukaryota</taxon>
        <taxon>Metazoa</taxon>
        <taxon>Ecdysozoa</taxon>
        <taxon>Arthropoda</taxon>
        <taxon>Crustacea</taxon>
        <taxon>Branchiopoda</taxon>
        <taxon>Diplostraca</taxon>
        <taxon>Cladocera</taxon>
        <taxon>Anomopoda</taxon>
        <taxon>Daphniidae</taxon>
        <taxon>Daphnia</taxon>
    </lineage>
</organism>
<comment type="caution">
    <text evidence="1">The sequence shown here is derived from an EMBL/GenBank/DDBJ whole genome shotgun (WGS) entry which is preliminary data.</text>
</comment>
<dbReference type="EMBL" id="JAOYFB010000002">
    <property type="protein sequence ID" value="KAK4008913.1"/>
    <property type="molecule type" value="Genomic_DNA"/>
</dbReference>
<sequence>MSSISSGRRISATRVSCEKFQLKNRLQCRKIIPDAAEANLCCAAAERVVSWRLAMKENETYSKFPVESLVSKDQGDLPVVNAKIESLLHFYTTNLMFSRVGDVKALSIRYATNETISNNKNARDNQGLVAGISMLQVKKDMEIEIQFGCSLYFSRDSLRGDLINVKRQQRC</sequence>
<gene>
    <name evidence="1" type="ORF">OUZ56_014035</name>
</gene>